<comment type="caution">
    <text evidence="1">The sequence shown here is derived from an EMBL/GenBank/DDBJ whole genome shotgun (WGS) entry which is preliminary data.</text>
</comment>
<proteinExistence type="predicted"/>
<gene>
    <name evidence="1" type="ORF">Kpho02_73020</name>
</gene>
<accession>A0A9W6V7A1</accession>
<reference evidence="1" key="1">
    <citation type="submission" date="2023-02" db="EMBL/GenBank/DDBJ databases">
        <title>Kitasatospora phosalacinea NBRC 14627.</title>
        <authorList>
            <person name="Ichikawa N."/>
            <person name="Sato H."/>
            <person name="Tonouchi N."/>
        </authorList>
    </citation>
    <scope>NUCLEOTIDE SEQUENCE</scope>
    <source>
        <strain evidence="1">NBRC 14627</strain>
    </source>
</reference>
<dbReference type="Proteomes" id="UP001165041">
    <property type="component" value="Unassembled WGS sequence"/>
</dbReference>
<dbReference type="EMBL" id="BSSA01000043">
    <property type="protein sequence ID" value="GLW75005.1"/>
    <property type="molecule type" value="Genomic_DNA"/>
</dbReference>
<dbReference type="AlphaFoldDB" id="A0A9W6V7A1"/>
<evidence type="ECO:0000313" key="1">
    <source>
        <dbReference type="EMBL" id="GLW75005.1"/>
    </source>
</evidence>
<organism evidence="1 2">
    <name type="scientific">Kitasatospora phosalacinea</name>
    <dbReference type="NCBI Taxonomy" id="2065"/>
    <lineage>
        <taxon>Bacteria</taxon>
        <taxon>Bacillati</taxon>
        <taxon>Actinomycetota</taxon>
        <taxon>Actinomycetes</taxon>
        <taxon>Kitasatosporales</taxon>
        <taxon>Streptomycetaceae</taxon>
        <taxon>Kitasatospora</taxon>
    </lineage>
</organism>
<sequence length="121" mass="12564">MEARPWPGAGFRKLPSANSANELTDCEIGGALILSVREKTPYTRERVPNTTPRMHVRVNPAARELAIKVPAVRELVAARAVSKLCPQAGSGRFGAVADLCPISAVQAGLLASSCAGSAVAA</sequence>
<evidence type="ECO:0000313" key="2">
    <source>
        <dbReference type="Proteomes" id="UP001165041"/>
    </source>
</evidence>
<protein>
    <submittedName>
        <fullName evidence="1">Uncharacterized protein</fullName>
    </submittedName>
</protein>
<name>A0A9W6V7A1_9ACTN</name>